<dbReference type="SUPFAM" id="SSF51419">
    <property type="entry name" value="PLP-binding barrel"/>
    <property type="match status" value="1"/>
</dbReference>
<evidence type="ECO:0000313" key="4">
    <source>
        <dbReference type="EMBL" id="MBM7506312.1"/>
    </source>
</evidence>
<feature type="domain" description="D-serine dehydratase-like" evidence="3">
    <location>
        <begin position="254"/>
        <end position="345"/>
    </location>
</feature>
<evidence type="ECO:0000256" key="1">
    <source>
        <dbReference type="ARBA" id="ARBA00005323"/>
    </source>
</evidence>
<comment type="similarity">
    <text evidence="1">Belongs to the DSD1 family.</text>
</comment>
<dbReference type="RefSeq" id="WP_193668771.1">
    <property type="nucleotide sequence ID" value="NZ_JACDTV010000006.1"/>
</dbReference>
<dbReference type="InterPro" id="IPR042208">
    <property type="entry name" value="D-ser_dehydrat-like_sf"/>
</dbReference>
<name>A0ABS2M561_9ACTN</name>
<dbReference type="InterPro" id="IPR051466">
    <property type="entry name" value="D-amino_acid_metab_enzyme"/>
</dbReference>
<evidence type="ECO:0000256" key="2">
    <source>
        <dbReference type="ARBA" id="ARBA00023239"/>
    </source>
</evidence>
<accession>A0ABS2M561</accession>
<dbReference type="Gene3D" id="2.40.37.20">
    <property type="entry name" value="D-serine dehydratase-like domain"/>
    <property type="match status" value="1"/>
</dbReference>
<dbReference type="InterPro" id="IPR026956">
    <property type="entry name" value="D-ser_dehydrat-like_dom"/>
</dbReference>
<proteinExistence type="inferred from homology"/>
<keyword evidence="2" id="KW-0456">Lyase</keyword>
<keyword evidence="5" id="KW-1185">Reference proteome</keyword>
<comment type="caution">
    <text evidence="4">The sequence shown here is derived from an EMBL/GenBank/DDBJ whole genome shotgun (WGS) entry which is preliminary data.</text>
</comment>
<evidence type="ECO:0000259" key="3">
    <source>
        <dbReference type="SMART" id="SM01119"/>
    </source>
</evidence>
<dbReference type="Pfam" id="PF14031">
    <property type="entry name" value="D-ser_dehydrat"/>
    <property type="match status" value="1"/>
</dbReference>
<protein>
    <submittedName>
        <fullName evidence="4">D-serine deaminase-like pyridoxal phosphate-dependent protein</fullName>
    </submittedName>
</protein>
<reference evidence="4 5" key="1">
    <citation type="submission" date="2021-01" db="EMBL/GenBank/DDBJ databases">
        <title>Sequencing the genomes of 1000 actinobacteria strains.</title>
        <authorList>
            <person name="Klenk H.-P."/>
        </authorList>
    </citation>
    <scope>NUCLEOTIDE SEQUENCE [LARGE SCALE GENOMIC DNA]</scope>
    <source>
        <strain evidence="4 5">DSM 18239</strain>
    </source>
</reference>
<sequence length="361" mass="37834">MPVPTPHLRVDLDRLRHNVRRAADHAASSRVSLRPHVKTHKSIEIARLQLVSGARGITVATVGEAEAFVRLGCTDVFIAYPVWVDDDRGARLRDLAEVARVAVGVDSLYGAANTGRRLGGSGIEVMVEIDSGHHRTGIEPDKAGVVAQAARRAGLPVRGVFTFPGHGYAPGAVAKVAAAEALSLRAATSSVEATGLAVPVVSGGSTPTLAASLSGARAYRDDDDTTEVELRPGVYVFGDAQQWELGTCTPDDIALTARATVVSLAGGRMVLDAGSKVLGADRASYASGFGRLLHRPEARIVSLAEHHAVVEPGPGRRPRLGDQVDVVPNHVCAAVNLASELWVEEAGGLRPWPVTARGLNA</sequence>
<evidence type="ECO:0000313" key="5">
    <source>
        <dbReference type="Proteomes" id="UP000732378"/>
    </source>
</evidence>
<dbReference type="PANTHER" id="PTHR28004">
    <property type="entry name" value="ZGC:162816-RELATED"/>
    <property type="match status" value="1"/>
</dbReference>
<dbReference type="SMART" id="SM01119">
    <property type="entry name" value="D-ser_dehydrat"/>
    <property type="match status" value="1"/>
</dbReference>
<dbReference type="InterPro" id="IPR001608">
    <property type="entry name" value="Ala_racemase_N"/>
</dbReference>
<dbReference type="PANTHER" id="PTHR28004:SF2">
    <property type="entry name" value="D-SERINE DEHYDRATASE"/>
    <property type="match status" value="1"/>
</dbReference>
<dbReference type="Proteomes" id="UP000732378">
    <property type="component" value="Unassembled WGS sequence"/>
</dbReference>
<dbReference type="InterPro" id="IPR029066">
    <property type="entry name" value="PLP-binding_barrel"/>
</dbReference>
<gene>
    <name evidence="4" type="ORF">JOE61_000126</name>
</gene>
<dbReference type="EMBL" id="JAFBBZ010000001">
    <property type="protein sequence ID" value="MBM7506312.1"/>
    <property type="molecule type" value="Genomic_DNA"/>
</dbReference>
<dbReference type="Gene3D" id="3.20.20.10">
    <property type="entry name" value="Alanine racemase"/>
    <property type="match status" value="1"/>
</dbReference>
<organism evidence="4 5">
    <name type="scientific">Nocardioides salarius</name>
    <dbReference type="NCBI Taxonomy" id="374513"/>
    <lineage>
        <taxon>Bacteria</taxon>
        <taxon>Bacillati</taxon>
        <taxon>Actinomycetota</taxon>
        <taxon>Actinomycetes</taxon>
        <taxon>Propionibacteriales</taxon>
        <taxon>Nocardioidaceae</taxon>
        <taxon>Nocardioides</taxon>
    </lineage>
</organism>
<dbReference type="Pfam" id="PF01168">
    <property type="entry name" value="Ala_racemase_N"/>
    <property type="match status" value="1"/>
</dbReference>